<dbReference type="RefSeq" id="WP_072848119.1">
    <property type="nucleotide sequence ID" value="NZ_FRAH01000004.1"/>
</dbReference>
<evidence type="ECO:0000313" key="2">
    <source>
        <dbReference type="Proteomes" id="UP000183975"/>
    </source>
</evidence>
<accession>A0A1M6KVC0</accession>
<keyword evidence="2" id="KW-1185">Reference proteome</keyword>
<protein>
    <submittedName>
        <fullName evidence="1">Uncharacterized protein</fullName>
    </submittedName>
</protein>
<evidence type="ECO:0000313" key="1">
    <source>
        <dbReference type="EMBL" id="SHJ62812.1"/>
    </source>
</evidence>
<reference evidence="1 2" key="1">
    <citation type="submission" date="2016-11" db="EMBL/GenBank/DDBJ databases">
        <authorList>
            <person name="Jaros S."/>
            <person name="Januszkiewicz K."/>
            <person name="Wedrychowicz H."/>
        </authorList>
    </citation>
    <scope>NUCLEOTIDE SEQUENCE [LARGE SCALE GENOMIC DNA]</scope>
    <source>
        <strain evidence="1 2">DSM 14214</strain>
    </source>
</reference>
<name>A0A1M6KVC0_9FIRM</name>
<gene>
    <name evidence="1" type="ORF">SAMN02745138_00194</name>
</gene>
<proteinExistence type="predicted"/>
<dbReference type="Proteomes" id="UP000183975">
    <property type="component" value="Unassembled WGS sequence"/>
</dbReference>
<sequence length="69" mass="7939">MYKGMANFVQRRRLALAHHLESAKEYTMEGLFYEQMETSSNIGMLFNLLDELDSEDICVFGTSEGEVKL</sequence>
<dbReference type="AlphaFoldDB" id="A0A1M6KVC0"/>
<organism evidence="1 2">
    <name type="scientific">Anaerotignum lactatifermentans DSM 14214</name>
    <dbReference type="NCBI Taxonomy" id="1121323"/>
    <lineage>
        <taxon>Bacteria</taxon>
        <taxon>Bacillati</taxon>
        <taxon>Bacillota</taxon>
        <taxon>Clostridia</taxon>
        <taxon>Lachnospirales</taxon>
        <taxon>Anaerotignaceae</taxon>
        <taxon>Anaerotignum</taxon>
    </lineage>
</organism>
<dbReference type="EMBL" id="FRAH01000004">
    <property type="protein sequence ID" value="SHJ62812.1"/>
    <property type="molecule type" value="Genomic_DNA"/>
</dbReference>